<dbReference type="SUPFAM" id="SSF50630">
    <property type="entry name" value="Acid proteases"/>
    <property type="match status" value="1"/>
</dbReference>
<name>A0A392PYN2_9FABA</name>
<keyword evidence="2" id="KW-1185">Reference proteome</keyword>
<dbReference type="InterPro" id="IPR021109">
    <property type="entry name" value="Peptidase_aspartic_dom_sf"/>
</dbReference>
<dbReference type="Gene3D" id="2.40.70.10">
    <property type="entry name" value="Acid Proteases"/>
    <property type="match status" value="1"/>
</dbReference>
<dbReference type="Proteomes" id="UP000265520">
    <property type="component" value="Unassembled WGS sequence"/>
</dbReference>
<protein>
    <recommendedName>
        <fullName evidence="3">Aspartic peptidase DDI1-type domain-containing protein</fullName>
    </recommendedName>
</protein>
<evidence type="ECO:0000313" key="1">
    <source>
        <dbReference type="EMBL" id="MCI17211.1"/>
    </source>
</evidence>
<dbReference type="GO" id="GO:0006508">
    <property type="term" value="P:proteolysis"/>
    <property type="evidence" value="ECO:0007669"/>
    <property type="project" value="InterPro"/>
</dbReference>
<dbReference type="PROSITE" id="PS00141">
    <property type="entry name" value="ASP_PROTEASE"/>
    <property type="match status" value="1"/>
</dbReference>
<evidence type="ECO:0008006" key="3">
    <source>
        <dbReference type="Google" id="ProtNLM"/>
    </source>
</evidence>
<organism evidence="1 2">
    <name type="scientific">Trifolium medium</name>
    <dbReference type="NCBI Taxonomy" id="97028"/>
    <lineage>
        <taxon>Eukaryota</taxon>
        <taxon>Viridiplantae</taxon>
        <taxon>Streptophyta</taxon>
        <taxon>Embryophyta</taxon>
        <taxon>Tracheophyta</taxon>
        <taxon>Spermatophyta</taxon>
        <taxon>Magnoliopsida</taxon>
        <taxon>eudicotyledons</taxon>
        <taxon>Gunneridae</taxon>
        <taxon>Pentapetalae</taxon>
        <taxon>rosids</taxon>
        <taxon>fabids</taxon>
        <taxon>Fabales</taxon>
        <taxon>Fabaceae</taxon>
        <taxon>Papilionoideae</taxon>
        <taxon>50 kb inversion clade</taxon>
        <taxon>NPAAA clade</taxon>
        <taxon>Hologalegina</taxon>
        <taxon>IRL clade</taxon>
        <taxon>Trifolieae</taxon>
        <taxon>Trifolium</taxon>
    </lineage>
</organism>
<accession>A0A392PYN2</accession>
<dbReference type="EMBL" id="LXQA010104400">
    <property type="protein sequence ID" value="MCI17211.1"/>
    <property type="molecule type" value="Genomic_DNA"/>
</dbReference>
<dbReference type="InterPro" id="IPR001969">
    <property type="entry name" value="Aspartic_peptidase_AS"/>
</dbReference>
<evidence type="ECO:0000313" key="2">
    <source>
        <dbReference type="Proteomes" id="UP000265520"/>
    </source>
</evidence>
<dbReference type="PANTHER" id="PTHR32108">
    <property type="entry name" value="DNA-DIRECTED RNA POLYMERASE SUBUNIT ALPHA"/>
    <property type="match status" value="1"/>
</dbReference>
<dbReference type="AlphaFoldDB" id="A0A392PYN2"/>
<comment type="caution">
    <text evidence="1">The sequence shown here is derived from an EMBL/GenBank/DDBJ whole genome shotgun (WGS) entry which is preliminary data.</text>
</comment>
<feature type="non-terminal residue" evidence="1">
    <location>
        <position position="1"/>
    </location>
</feature>
<proteinExistence type="predicted"/>
<reference evidence="1 2" key="1">
    <citation type="journal article" date="2018" name="Front. Plant Sci.">
        <title>Red Clover (Trifolium pratense) and Zigzag Clover (T. medium) - A Picture of Genomic Similarities and Differences.</title>
        <authorList>
            <person name="Dluhosova J."/>
            <person name="Istvanek J."/>
            <person name="Nedelnik J."/>
            <person name="Repkova J."/>
        </authorList>
    </citation>
    <scope>NUCLEOTIDE SEQUENCE [LARGE SCALE GENOMIC DNA]</scope>
    <source>
        <strain evidence="2">cv. 10/8</strain>
        <tissue evidence="1">Leaf</tissue>
    </source>
</reference>
<dbReference type="PANTHER" id="PTHR32108:SF9">
    <property type="entry name" value="REVERSE TRANSCRIPTASE RNASE H-LIKE DOMAIN-CONTAINING PROTEIN"/>
    <property type="match status" value="1"/>
</dbReference>
<dbReference type="CDD" id="cd00303">
    <property type="entry name" value="retropepsin_like"/>
    <property type="match status" value="1"/>
</dbReference>
<sequence length="213" mass="23276">LKIIKKSDYKVVDQLGQTPSMISMLSLLMSSEAHRVTLLKLLNAAHVNQDITVDQFNGVCNNITASRCLEFTNAELPAEGPSHNKALHISMKCQDNTIARVLVDTGSSLNVMPKSTLTKLTLDGSVLKQSDLIVKAFDGSQRGVVGEIELPMLIDPHLFHISFQVMDINPSYSCLLGRPWIHAAGAVTSNLHQKLKFIVDDNLGIVSGEEDTL</sequence>
<dbReference type="GO" id="GO:0004190">
    <property type="term" value="F:aspartic-type endopeptidase activity"/>
    <property type="evidence" value="ECO:0007669"/>
    <property type="project" value="InterPro"/>
</dbReference>
<feature type="non-terminal residue" evidence="1">
    <location>
        <position position="213"/>
    </location>
</feature>